<dbReference type="Proteomes" id="UP000251960">
    <property type="component" value="Chromosome 1"/>
</dbReference>
<keyword evidence="1" id="KW-0067">ATP-binding</keyword>
<dbReference type="GO" id="GO:0006310">
    <property type="term" value="P:DNA recombination"/>
    <property type="evidence" value="ECO:0007669"/>
    <property type="project" value="UniProtKB-KW"/>
</dbReference>
<dbReference type="PANTHER" id="PTHR10492:SF90">
    <property type="entry name" value="ATP-DEPENDENT DNA HELICASE"/>
    <property type="match status" value="1"/>
</dbReference>
<proteinExistence type="inferred from homology"/>
<dbReference type="Pfam" id="PF21530">
    <property type="entry name" value="Pif1_2B_dom"/>
    <property type="match status" value="1"/>
</dbReference>
<dbReference type="GO" id="GO:0000723">
    <property type="term" value="P:telomere maintenance"/>
    <property type="evidence" value="ECO:0007669"/>
    <property type="project" value="InterPro"/>
</dbReference>
<evidence type="ECO:0000259" key="2">
    <source>
        <dbReference type="Pfam" id="PF05970"/>
    </source>
</evidence>
<protein>
    <recommendedName>
        <fullName evidence="1">ATP-dependent DNA helicase</fullName>
        <ecNumber evidence="1">5.6.2.3</ecNumber>
    </recommendedName>
</protein>
<dbReference type="InterPro" id="IPR027417">
    <property type="entry name" value="P-loop_NTPase"/>
</dbReference>
<comment type="caution">
    <text evidence="4">The sequence shown here is derived from an EMBL/GenBank/DDBJ whole genome shotgun (WGS) entry which is preliminary data.</text>
</comment>
<dbReference type="AlphaFoldDB" id="A0A317Y3A9"/>
<keyword evidence="1" id="KW-0234">DNA repair</keyword>
<comment type="catalytic activity">
    <reaction evidence="1">
        <text>ATP + H2O = ADP + phosphate + H(+)</text>
        <dbReference type="Rhea" id="RHEA:13065"/>
        <dbReference type="ChEBI" id="CHEBI:15377"/>
        <dbReference type="ChEBI" id="CHEBI:15378"/>
        <dbReference type="ChEBI" id="CHEBI:30616"/>
        <dbReference type="ChEBI" id="CHEBI:43474"/>
        <dbReference type="ChEBI" id="CHEBI:456216"/>
        <dbReference type="EC" id="5.6.2.3"/>
    </reaction>
</comment>
<comment type="similarity">
    <text evidence="1">Belongs to the helicase family.</text>
</comment>
<gene>
    <name evidence="4" type="primary">pif1_107</name>
    <name evidence="4" type="ORF">Zm00014a_027533</name>
</gene>
<evidence type="ECO:0000256" key="1">
    <source>
        <dbReference type="RuleBase" id="RU363044"/>
    </source>
</evidence>
<dbReference type="GO" id="GO:0043139">
    <property type="term" value="F:5'-3' DNA helicase activity"/>
    <property type="evidence" value="ECO:0007669"/>
    <property type="project" value="UniProtKB-EC"/>
</dbReference>
<dbReference type="CDD" id="cd18809">
    <property type="entry name" value="SF1_C_RecD"/>
    <property type="match status" value="1"/>
</dbReference>
<organism evidence="4">
    <name type="scientific">Zea mays</name>
    <name type="common">Maize</name>
    <dbReference type="NCBI Taxonomy" id="4577"/>
    <lineage>
        <taxon>Eukaryota</taxon>
        <taxon>Viridiplantae</taxon>
        <taxon>Streptophyta</taxon>
        <taxon>Embryophyta</taxon>
        <taxon>Tracheophyta</taxon>
        <taxon>Spermatophyta</taxon>
        <taxon>Magnoliopsida</taxon>
        <taxon>Liliopsida</taxon>
        <taxon>Poales</taxon>
        <taxon>Poaceae</taxon>
        <taxon>PACMAD clade</taxon>
        <taxon>Panicoideae</taxon>
        <taxon>Andropogonodae</taxon>
        <taxon>Andropogoneae</taxon>
        <taxon>Tripsacinae</taxon>
        <taxon>Zea</taxon>
    </lineage>
</organism>
<dbReference type="Gene3D" id="3.40.50.300">
    <property type="entry name" value="P-loop containing nucleotide triphosphate hydrolases"/>
    <property type="match status" value="1"/>
</dbReference>
<keyword evidence="1" id="KW-0547">Nucleotide-binding</keyword>
<dbReference type="PANTHER" id="PTHR10492">
    <property type="match status" value="1"/>
</dbReference>
<evidence type="ECO:0000259" key="3">
    <source>
        <dbReference type="Pfam" id="PF21530"/>
    </source>
</evidence>
<name>A0A317Y3A9_MAIZE</name>
<accession>A0A317Y3A9</accession>
<evidence type="ECO:0000313" key="4">
    <source>
        <dbReference type="EMBL" id="PWZ53137.1"/>
    </source>
</evidence>
<sequence length="374" mass="41750">MTFEALDRSFRDILSSESSNSENMPFGGKVIVLGGDARQILPVIEGDTRSQVVGAAITNSYLWHSITVLYLTQNMRLSSTALSIDAKKEVESFSKWILAIGEGKVPAKARGNETEKCWIKLPPEILLMPIKDNLSCIVQTAYPNIETMYNNVEYLKECAILAPTNEVVDVVNNYMVSTLPGDTKEYLSCDSIAKGPNMHASYDMLYPIEFLNSINGNNFPSHSLILKKGTPIMLLHNINQSQGLCNGTRLIITTLGDLVIEAEIMTGKHKGNNVVIPRISLTLKNPRNMFVLERRQYPIKVCYAMTINKSQGQSLSEVVVYLKNPVFTHGQLYVAFSRVTSKKGLKVLIEDEDGNPSDETKNIVYNEIFSRFIQ</sequence>
<comment type="cofactor">
    <cofactor evidence="1">
        <name>Mg(2+)</name>
        <dbReference type="ChEBI" id="CHEBI:18420"/>
    </cofactor>
</comment>
<dbReference type="EC" id="5.6.2.3" evidence="1"/>
<reference evidence="4" key="1">
    <citation type="journal article" date="2018" name="Nat. Genet.">
        <title>Extensive intraspecific gene order and gene structural variations between Mo17 and other maize genomes.</title>
        <authorList>
            <person name="Sun S."/>
            <person name="Zhou Y."/>
            <person name="Chen J."/>
            <person name="Shi J."/>
            <person name="Zhao H."/>
            <person name="Zhao H."/>
            <person name="Song W."/>
            <person name="Zhang M."/>
            <person name="Cui Y."/>
            <person name="Dong X."/>
            <person name="Liu H."/>
            <person name="Ma X."/>
            <person name="Jiao Y."/>
            <person name="Wang B."/>
            <person name="Wei X."/>
            <person name="Stein J.C."/>
            <person name="Glaubitz J.C."/>
            <person name="Lu F."/>
            <person name="Yu G."/>
            <person name="Liang C."/>
            <person name="Fengler K."/>
            <person name="Li B."/>
            <person name="Rafalski A."/>
            <person name="Schnable P.S."/>
            <person name="Ware D.H."/>
            <person name="Buckler E.S."/>
            <person name="Lai J."/>
        </authorList>
    </citation>
    <scope>NUCLEOTIDE SEQUENCE [LARGE SCALE GENOMIC DNA]</scope>
    <source>
        <tissue evidence="4">Seedling</tissue>
    </source>
</reference>
<dbReference type="Pfam" id="PF05970">
    <property type="entry name" value="PIF1"/>
    <property type="match status" value="1"/>
</dbReference>
<keyword evidence="1" id="KW-0378">Hydrolase</keyword>
<keyword evidence="1" id="KW-0233">DNA recombination</keyword>
<dbReference type="InterPro" id="IPR010285">
    <property type="entry name" value="DNA_helicase_pif1-like_DEAD"/>
</dbReference>
<dbReference type="GO" id="GO:0005524">
    <property type="term" value="F:ATP binding"/>
    <property type="evidence" value="ECO:0007669"/>
    <property type="project" value="UniProtKB-KW"/>
</dbReference>
<dbReference type="GO" id="GO:0016887">
    <property type="term" value="F:ATP hydrolysis activity"/>
    <property type="evidence" value="ECO:0007669"/>
    <property type="project" value="RHEA"/>
</dbReference>
<feature type="domain" description="DNA helicase Pif1-like 2B" evidence="3">
    <location>
        <begin position="209"/>
        <end position="255"/>
    </location>
</feature>
<keyword evidence="1 4" id="KW-0347">Helicase</keyword>
<dbReference type="InterPro" id="IPR049163">
    <property type="entry name" value="Pif1-like_2B_dom"/>
</dbReference>
<keyword evidence="1" id="KW-0227">DNA damage</keyword>
<dbReference type="EMBL" id="NCVQ01000001">
    <property type="protein sequence ID" value="PWZ53137.1"/>
    <property type="molecule type" value="Genomic_DNA"/>
</dbReference>
<dbReference type="GO" id="GO:0006281">
    <property type="term" value="P:DNA repair"/>
    <property type="evidence" value="ECO:0007669"/>
    <property type="project" value="UniProtKB-KW"/>
</dbReference>
<feature type="domain" description="DNA helicase Pif1-like DEAD-box helicase" evidence="2">
    <location>
        <begin position="2"/>
        <end position="109"/>
    </location>
</feature>
<dbReference type="SUPFAM" id="SSF52540">
    <property type="entry name" value="P-loop containing nucleoside triphosphate hydrolases"/>
    <property type="match status" value="1"/>
</dbReference>